<protein>
    <submittedName>
        <fullName evidence="1">Uncharacterized protein</fullName>
    </submittedName>
</protein>
<reference evidence="1 2" key="1">
    <citation type="submission" date="2019-09" db="EMBL/GenBank/DDBJ databases">
        <title>FDA dAtabase for Regulatory Grade micrObial Sequences (FDA-ARGOS): Supporting development and validation of Infectious Disease Dx tests.</title>
        <authorList>
            <person name="Sciortino C."/>
            <person name="Tallon L."/>
            <person name="Sadzewicz L."/>
            <person name="Vavikolanu K."/>
            <person name="Mehta A."/>
            <person name="Aluvathingal J."/>
            <person name="Nadendla S."/>
            <person name="Nandy P."/>
            <person name="Geyer C."/>
            <person name="Yan Y."/>
            <person name="Sichtig H."/>
        </authorList>
    </citation>
    <scope>NUCLEOTIDE SEQUENCE [LARGE SCALE GENOMIC DNA]</scope>
    <source>
        <strain evidence="1 2">FDAARGOS_664</strain>
    </source>
</reference>
<dbReference type="AlphaFoldDB" id="A0A5P2HD98"/>
<dbReference type="Proteomes" id="UP000322822">
    <property type="component" value="Chromosome 2"/>
</dbReference>
<dbReference type="OrthoDB" id="8633987at2"/>
<proteinExistence type="predicted"/>
<sequence>MRDHPLQIPADALVCHYWQGERLRSRSVSHLVLSGVVDIPEAPARLRADWEREISQHMTLDPGDVDQLPLARARTRWPDFAQCVRAASGWTAGLGLDGLLAESDIALMVCRGARYHHDGDYGGMAFCNLFVGEDKGQDVHFPWLGLRIPLQRGTMLVFDTCQPHAVIARGGEGFNPADFPADRDDTQPFLTWELPIEDPRVARALRIDFDIDAATSATLAEGQLRRGDQRVAVRPDSGELFLS</sequence>
<gene>
    <name evidence="1" type="ORF">FOB72_23630</name>
</gene>
<evidence type="ECO:0000313" key="1">
    <source>
        <dbReference type="EMBL" id="QET05050.1"/>
    </source>
</evidence>
<evidence type="ECO:0000313" key="2">
    <source>
        <dbReference type="Proteomes" id="UP000322822"/>
    </source>
</evidence>
<name>A0A5P2HD98_9BURK</name>
<organism evidence="1 2">
    <name type="scientific">Cupriavidus pauculus</name>
    <dbReference type="NCBI Taxonomy" id="82633"/>
    <lineage>
        <taxon>Bacteria</taxon>
        <taxon>Pseudomonadati</taxon>
        <taxon>Pseudomonadota</taxon>
        <taxon>Betaproteobacteria</taxon>
        <taxon>Burkholderiales</taxon>
        <taxon>Burkholderiaceae</taxon>
        <taxon>Cupriavidus</taxon>
    </lineage>
</organism>
<dbReference type="EMBL" id="CP044067">
    <property type="protein sequence ID" value="QET05050.1"/>
    <property type="molecule type" value="Genomic_DNA"/>
</dbReference>
<accession>A0A5P2HD98</accession>